<gene>
    <name evidence="3" type="ORF">B9O19_01935</name>
</gene>
<dbReference type="EMBL" id="CP020991">
    <property type="protein sequence ID" value="AUO20082.1"/>
    <property type="molecule type" value="Genomic_DNA"/>
</dbReference>
<proteinExistence type="predicted"/>
<dbReference type="InterPro" id="IPR016181">
    <property type="entry name" value="Acyl_CoA_acyltransferase"/>
</dbReference>
<keyword evidence="1 3" id="KW-0808">Transferase</keyword>
<organism evidence="3 4">
    <name type="scientific">Monoglobus pectinilyticus</name>
    <dbReference type="NCBI Taxonomy" id="1981510"/>
    <lineage>
        <taxon>Bacteria</taxon>
        <taxon>Bacillati</taxon>
        <taxon>Bacillota</taxon>
        <taxon>Clostridia</taxon>
        <taxon>Monoglobales</taxon>
        <taxon>Monoglobaceae</taxon>
        <taxon>Monoglobus</taxon>
    </lineage>
</organism>
<feature type="domain" description="N-acetyltransferase" evidence="2">
    <location>
        <begin position="14"/>
        <end position="161"/>
    </location>
</feature>
<dbReference type="PANTHER" id="PTHR13947">
    <property type="entry name" value="GNAT FAMILY N-ACETYLTRANSFERASE"/>
    <property type="match status" value="1"/>
</dbReference>
<accession>A0A2K9P4A0</accession>
<dbReference type="RefSeq" id="WP_102366227.1">
    <property type="nucleotide sequence ID" value="NZ_CP020991.1"/>
</dbReference>
<dbReference type="KEGG" id="mpec:B9O19_01935"/>
<dbReference type="CDD" id="cd04301">
    <property type="entry name" value="NAT_SF"/>
    <property type="match status" value="1"/>
</dbReference>
<evidence type="ECO:0000259" key="2">
    <source>
        <dbReference type="PROSITE" id="PS51186"/>
    </source>
</evidence>
<protein>
    <submittedName>
        <fullName evidence="3">Acetyltransferase (GNAT) family protein</fullName>
    </submittedName>
</protein>
<dbReference type="InterPro" id="IPR000182">
    <property type="entry name" value="GNAT_dom"/>
</dbReference>
<dbReference type="InterPro" id="IPR050769">
    <property type="entry name" value="NAT_camello-type"/>
</dbReference>
<dbReference type="GeneID" id="98063314"/>
<dbReference type="PANTHER" id="PTHR13947:SF37">
    <property type="entry name" value="LD18367P"/>
    <property type="match status" value="1"/>
</dbReference>
<dbReference type="Pfam" id="PF00583">
    <property type="entry name" value="Acetyltransf_1"/>
    <property type="match status" value="1"/>
</dbReference>
<dbReference type="GO" id="GO:0008080">
    <property type="term" value="F:N-acetyltransferase activity"/>
    <property type="evidence" value="ECO:0007669"/>
    <property type="project" value="InterPro"/>
</dbReference>
<evidence type="ECO:0000313" key="3">
    <source>
        <dbReference type="EMBL" id="AUO20082.1"/>
    </source>
</evidence>
<dbReference type="SUPFAM" id="SSF55729">
    <property type="entry name" value="Acyl-CoA N-acyltransferases (Nat)"/>
    <property type="match status" value="1"/>
</dbReference>
<evidence type="ECO:0000313" key="4">
    <source>
        <dbReference type="Proteomes" id="UP000235589"/>
    </source>
</evidence>
<dbReference type="Proteomes" id="UP000235589">
    <property type="component" value="Chromosome"/>
</dbReference>
<dbReference type="PROSITE" id="PS51186">
    <property type="entry name" value="GNAT"/>
    <property type="match status" value="1"/>
</dbReference>
<dbReference type="AlphaFoldDB" id="A0A2K9P4A0"/>
<dbReference type="Gene3D" id="3.40.630.30">
    <property type="match status" value="1"/>
</dbReference>
<reference evidence="3 4" key="1">
    <citation type="submission" date="2017-04" db="EMBL/GenBank/DDBJ databases">
        <title>Monoglobus pectinilyticus 14 draft genome.</title>
        <authorList>
            <person name="Kim C."/>
            <person name="Rosendale D.I."/>
            <person name="Kelly W.J."/>
            <person name="Tannock G.W."/>
            <person name="Patchett M.L."/>
            <person name="Jordens J.Z."/>
        </authorList>
    </citation>
    <scope>NUCLEOTIDE SEQUENCE [LARGE SCALE GENOMIC DNA]</scope>
    <source>
        <strain evidence="3 4">14</strain>
    </source>
</reference>
<keyword evidence="4" id="KW-1185">Reference proteome</keyword>
<sequence length="161" mass="18885">MIEIKKYEDKYQDEVIRLVLSCQNDGTRPIVSIADQPELLNINQEYFTNGGYFWIASENNKLVGTIGLMNYGNDIGILKKFFVNEQYRGKPYNLGRKLFAELLDFAYEHKFKELVLDTPKNTERAHKFYEKAGFNKVSQEDLSIKYDHPYTDSDFFQLKLS</sequence>
<dbReference type="OrthoDB" id="424368at2"/>
<name>A0A2K9P4A0_9FIRM</name>
<evidence type="ECO:0000256" key="1">
    <source>
        <dbReference type="ARBA" id="ARBA00022679"/>
    </source>
</evidence>